<dbReference type="PANTHER" id="PTHR43046">
    <property type="entry name" value="GDP-MANNOSE MANNOSYL HYDROLASE"/>
    <property type="match status" value="1"/>
</dbReference>
<dbReference type="InterPro" id="IPR000086">
    <property type="entry name" value="NUDIX_hydrolase_dom"/>
</dbReference>
<comment type="cofactor">
    <cofactor evidence="1">
        <name>Mg(2+)</name>
        <dbReference type="ChEBI" id="CHEBI:18420"/>
    </cofactor>
</comment>
<dbReference type="PANTHER" id="PTHR43046:SF14">
    <property type="entry name" value="MUTT_NUDIX FAMILY PROTEIN"/>
    <property type="match status" value="1"/>
</dbReference>
<organism evidence="4 5">
    <name type="scientific">Heyndrickxia acidicola</name>
    <dbReference type="NCBI Taxonomy" id="209389"/>
    <lineage>
        <taxon>Bacteria</taxon>
        <taxon>Bacillati</taxon>
        <taxon>Bacillota</taxon>
        <taxon>Bacilli</taxon>
        <taxon>Bacillales</taxon>
        <taxon>Bacillaceae</taxon>
        <taxon>Heyndrickxia</taxon>
    </lineage>
</organism>
<comment type="caution">
    <text evidence="4">The sequence shown here is derived from an EMBL/GenBank/DDBJ whole genome shotgun (WGS) entry which is preliminary data.</text>
</comment>
<dbReference type="EMBL" id="JARMAB010000003">
    <property type="protein sequence ID" value="MED1201794.1"/>
    <property type="molecule type" value="Genomic_DNA"/>
</dbReference>
<evidence type="ECO:0000256" key="2">
    <source>
        <dbReference type="ARBA" id="ARBA00022801"/>
    </source>
</evidence>
<dbReference type="PROSITE" id="PS51462">
    <property type="entry name" value="NUDIX"/>
    <property type="match status" value="1"/>
</dbReference>
<evidence type="ECO:0000313" key="5">
    <source>
        <dbReference type="Proteomes" id="UP001341444"/>
    </source>
</evidence>
<evidence type="ECO:0000313" key="4">
    <source>
        <dbReference type="EMBL" id="MED1201794.1"/>
    </source>
</evidence>
<keyword evidence="2" id="KW-0378">Hydrolase</keyword>
<accession>A0ABU6MBY8</accession>
<sequence length="152" mass="17352">MNEYESGKFHHVARAIIQKGQSVLLLKADGYSNSFLPGGHIEFGESAKMALPREIEEELGVKCEIGDFLGVCEHQWEESGQLHCELNQLFAVTSDELDAEMDPPSREGHLHFFWCHEKDLLEAKLEPSPLAPLIQQYIRGSMKVWWESTLRK</sequence>
<dbReference type="RefSeq" id="WP_066268438.1">
    <property type="nucleotide sequence ID" value="NZ_JARMAB010000003.1"/>
</dbReference>
<keyword evidence="5" id="KW-1185">Reference proteome</keyword>
<dbReference type="Pfam" id="PF00293">
    <property type="entry name" value="NUDIX"/>
    <property type="match status" value="1"/>
</dbReference>
<dbReference type="SUPFAM" id="SSF55811">
    <property type="entry name" value="Nudix"/>
    <property type="match status" value="1"/>
</dbReference>
<dbReference type="Proteomes" id="UP001341444">
    <property type="component" value="Unassembled WGS sequence"/>
</dbReference>
<protein>
    <submittedName>
        <fullName evidence="4">NUDIX domain-containing protein</fullName>
    </submittedName>
</protein>
<feature type="domain" description="Nudix hydrolase" evidence="3">
    <location>
        <begin position="8"/>
        <end position="138"/>
    </location>
</feature>
<dbReference type="Gene3D" id="3.90.79.10">
    <property type="entry name" value="Nucleoside Triphosphate Pyrophosphohydrolase"/>
    <property type="match status" value="1"/>
</dbReference>
<reference evidence="4 5" key="1">
    <citation type="submission" date="2023-03" db="EMBL/GenBank/DDBJ databases">
        <title>Bacillus Genome Sequencing.</title>
        <authorList>
            <person name="Dunlap C."/>
        </authorList>
    </citation>
    <scope>NUCLEOTIDE SEQUENCE [LARGE SCALE GENOMIC DNA]</scope>
    <source>
        <strain evidence="4 5">B-23453</strain>
    </source>
</reference>
<proteinExistence type="predicted"/>
<evidence type="ECO:0000259" key="3">
    <source>
        <dbReference type="PROSITE" id="PS51462"/>
    </source>
</evidence>
<gene>
    <name evidence="4" type="ORF">P4T90_01680</name>
</gene>
<name>A0ABU6MBY8_9BACI</name>
<dbReference type="InterPro" id="IPR020084">
    <property type="entry name" value="NUDIX_hydrolase_CS"/>
</dbReference>
<evidence type="ECO:0000256" key="1">
    <source>
        <dbReference type="ARBA" id="ARBA00001946"/>
    </source>
</evidence>
<dbReference type="InterPro" id="IPR015797">
    <property type="entry name" value="NUDIX_hydrolase-like_dom_sf"/>
</dbReference>
<dbReference type="PROSITE" id="PS00893">
    <property type="entry name" value="NUDIX_BOX"/>
    <property type="match status" value="1"/>
</dbReference>